<gene>
    <name evidence="6" type="ORF">NQZ67_18990</name>
</gene>
<evidence type="ECO:0000313" key="7">
    <source>
        <dbReference type="Proteomes" id="UP001141950"/>
    </source>
</evidence>
<dbReference type="PANTHER" id="PTHR43280:SF10">
    <property type="entry name" value="REGULATORY PROTEIN POCR"/>
    <property type="match status" value="1"/>
</dbReference>
<keyword evidence="7" id="KW-1185">Reference proteome</keyword>
<evidence type="ECO:0000256" key="3">
    <source>
        <dbReference type="ARBA" id="ARBA00023163"/>
    </source>
</evidence>
<dbReference type="AlphaFoldDB" id="A0A9X2MSE1"/>
<accession>A0A9X2MSE1</accession>
<keyword evidence="3" id="KW-0804">Transcription</keyword>
<reference evidence="6" key="1">
    <citation type="submission" date="2022-08" db="EMBL/GenBank/DDBJ databases">
        <title>The genomic sequence of strain Paenibacillus sp. SCIV0701.</title>
        <authorList>
            <person name="Zhao H."/>
        </authorList>
    </citation>
    <scope>NUCLEOTIDE SEQUENCE</scope>
    <source>
        <strain evidence="6">SCIV0701</strain>
    </source>
</reference>
<evidence type="ECO:0000259" key="5">
    <source>
        <dbReference type="PROSITE" id="PS01124"/>
    </source>
</evidence>
<sequence length="768" mass="88080">MRSLSFLYKLTIFGFLLATLPVIFIGVFAYMTSSSEIESRVNNGKMQLLMQTSANVEQILTTVNHTLNQVINSTVMRKAMEQPLTVNDFSTYNDLSMELRHMQSFDTRVEDVVLVNVEQNWMIKNSGLYRFDEYEYKEQLAGLLAQPEDTVWMLNPTKWFYSEESAGNVGCPYTISLVKKLPTTGLEKYALAIANIPTCTLSEFLQYEQEAFADMMIIDERNRILLHPNEELIGSPVQQSGLIDEAKLTAYAGPFTAKSGSREYSVSVHASGFNGWKYLSAVSVDDLRQESRKIGIYTLYVCLLMLALSMLAAWIGSRRMYSPIQKLLALMKERLPEEQHSKPANEFQLIGEQVQHLFQSNSKLEKEVSQHLQQVRAFSLIKAYQGQTKPSELAGKLEQFGYGKQLPSWRSMAVITLQIDALDKERFGRNDLDLLLFAVQNVMEELVDPGSRLMPVTIDQTLVALIGGADNEAKPFTDYVYALTEQLQRSIQQYLQLQVSIGISLPFQSLDYLPLAYREGLEALKHRIKLGVGIIMQYEKLNSGQHFLLLNYPNQTEADLLDAIKLAEQDKARELLKQLLQSIFSAAMSPQDYQIPLARLLNNLIIAVQESGIGMSRIHETNESLYEELFELQIAHEIEEWFWLKLVGPLASIFRDRQNEQYHNISEKIIDLIHRHYDTDLTLEECASRLHYNANYLSSVFRKETNLSFSEYLTTYRFMMAKRWLSETDMSIKDIAARLQYNNPQNFIRSFRKLEGMTPGQYRDKQTG</sequence>
<dbReference type="InterPro" id="IPR009057">
    <property type="entry name" value="Homeodomain-like_sf"/>
</dbReference>
<dbReference type="GO" id="GO:0003700">
    <property type="term" value="F:DNA-binding transcription factor activity"/>
    <property type="evidence" value="ECO:0007669"/>
    <property type="project" value="InterPro"/>
</dbReference>
<evidence type="ECO:0000256" key="4">
    <source>
        <dbReference type="SAM" id="Phobius"/>
    </source>
</evidence>
<keyword evidence="4" id="KW-0472">Membrane</keyword>
<dbReference type="Pfam" id="PF17853">
    <property type="entry name" value="GGDEF_2"/>
    <property type="match status" value="1"/>
</dbReference>
<keyword evidence="1" id="KW-0805">Transcription regulation</keyword>
<evidence type="ECO:0000256" key="2">
    <source>
        <dbReference type="ARBA" id="ARBA00023125"/>
    </source>
</evidence>
<dbReference type="SUPFAM" id="SSF46689">
    <property type="entry name" value="Homeodomain-like"/>
    <property type="match status" value="2"/>
</dbReference>
<dbReference type="GO" id="GO:0043565">
    <property type="term" value="F:sequence-specific DNA binding"/>
    <property type="evidence" value="ECO:0007669"/>
    <property type="project" value="InterPro"/>
</dbReference>
<dbReference type="Proteomes" id="UP001141950">
    <property type="component" value="Unassembled WGS sequence"/>
</dbReference>
<dbReference type="Gene3D" id="1.10.10.60">
    <property type="entry name" value="Homeodomain-like"/>
    <property type="match status" value="2"/>
</dbReference>
<protein>
    <submittedName>
        <fullName evidence="6">Helix-turn-helix domain-containing protein</fullName>
    </submittedName>
</protein>
<dbReference type="InterPro" id="IPR018060">
    <property type="entry name" value="HTH_AraC"/>
</dbReference>
<keyword evidence="2" id="KW-0238">DNA-binding</keyword>
<keyword evidence="4" id="KW-1133">Transmembrane helix</keyword>
<keyword evidence="4" id="KW-0812">Transmembrane</keyword>
<evidence type="ECO:0000313" key="6">
    <source>
        <dbReference type="EMBL" id="MCR2805974.1"/>
    </source>
</evidence>
<dbReference type="InterPro" id="IPR041522">
    <property type="entry name" value="CdaR_GGDEF"/>
</dbReference>
<feature type="transmembrane region" description="Helical" evidence="4">
    <location>
        <begin position="6"/>
        <end position="30"/>
    </location>
</feature>
<dbReference type="EMBL" id="JANIPJ010000014">
    <property type="protein sequence ID" value="MCR2805974.1"/>
    <property type="molecule type" value="Genomic_DNA"/>
</dbReference>
<name>A0A9X2MSE1_9BACL</name>
<evidence type="ECO:0000256" key="1">
    <source>
        <dbReference type="ARBA" id="ARBA00023015"/>
    </source>
</evidence>
<comment type="caution">
    <text evidence="6">The sequence shown here is derived from an EMBL/GenBank/DDBJ whole genome shotgun (WGS) entry which is preliminary data.</text>
</comment>
<feature type="domain" description="HTH araC/xylS-type" evidence="5">
    <location>
        <begin position="667"/>
        <end position="765"/>
    </location>
</feature>
<dbReference type="PROSITE" id="PS01124">
    <property type="entry name" value="HTH_ARAC_FAMILY_2"/>
    <property type="match status" value="1"/>
</dbReference>
<organism evidence="6 7">
    <name type="scientific">Paenibacillus soyae</name>
    <dbReference type="NCBI Taxonomy" id="2969249"/>
    <lineage>
        <taxon>Bacteria</taxon>
        <taxon>Bacillati</taxon>
        <taxon>Bacillota</taxon>
        <taxon>Bacilli</taxon>
        <taxon>Bacillales</taxon>
        <taxon>Paenibacillaceae</taxon>
        <taxon>Paenibacillus</taxon>
    </lineage>
</organism>
<dbReference type="SMART" id="SM00342">
    <property type="entry name" value="HTH_ARAC"/>
    <property type="match status" value="1"/>
</dbReference>
<feature type="transmembrane region" description="Helical" evidence="4">
    <location>
        <begin position="297"/>
        <end position="316"/>
    </location>
</feature>
<dbReference type="Pfam" id="PF12833">
    <property type="entry name" value="HTH_18"/>
    <property type="match status" value="1"/>
</dbReference>
<dbReference type="RefSeq" id="WP_257448999.1">
    <property type="nucleotide sequence ID" value="NZ_JANIPJ010000014.1"/>
</dbReference>
<dbReference type="PANTHER" id="PTHR43280">
    <property type="entry name" value="ARAC-FAMILY TRANSCRIPTIONAL REGULATOR"/>
    <property type="match status" value="1"/>
</dbReference>
<proteinExistence type="predicted"/>